<name>A0A845AGH9_9SPHN</name>
<keyword evidence="3" id="KW-1185">Reference proteome</keyword>
<comment type="caution">
    <text evidence="2">The sequence shown here is derived from an EMBL/GenBank/DDBJ whole genome shotgun (WGS) entry which is preliminary data.</text>
</comment>
<evidence type="ECO:0000313" key="3">
    <source>
        <dbReference type="Proteomes" id="UP000439780"/>
    </source>
</evidence>
<dbReference type="OrthoDB" id="9797030at2"/>
<evidence type="ECO:0008006" key="4">
    <source>
        <dbReference type="Google" id="ProtNLM"/>
    </source>
</evidence>
<evidence type="ECO:0000313" key="2">
    <source>
        <dbReference type="EMBL" id="MXP29340.1"/>
    </source>
</evidence>
<accession>A0A845AGH9</accession>
<feature type="chain" id="PRO_5032825581" description="Sel1 repeat family protein" evidence="1">
    <location>
        <begin position="23"/>
        <end position="201"/>
    </location>
</feature>
<dbReference type="EMBL" id="WTYA01000008">
    <property type="protein sequence ID" value="MXP29340.1"/>
    <property type="molecule type" value="Genomic_DNA"/>
</dbReference>
<evidence type="ECO:0000256" key="1">
    <source>
        <dbReference type="SAM" id="SignalP"/>
    </source>
</evidence>
<dbReference type="SMART" id="SM00671">
    <property type="entry name" value="SEL1"/>
    <property type="match status" value="3"/>
</dbReference>
<gene>
    <name evidence="2" type="ORF">GRI58_10955</name>
</gene>
<dbReference type="Pfam" id="PF08238">
    <property type="entry name" value="Sel1"/>
    <property type="match status" value="3"/>
</dbReference>
<dbReference type="PANTHER" id="PTHR45011:SF1">
    <property type="entry name" value="DAP3-BINDING CELL DEATH ENHANCER 1"/>
    <property type="match status" value="1"/>
</dbReference>
<dbReference type="RefSeq" id="WP_160753646.1">
    <property type="nucleotide sequence ID" value="NZ_WTYA01000008.1"/>
</dbReference>
<dbReference type="InterPro" id="IPR052748">
    <property type="entry name" value="ISR_Activator"/>
</dbReference>
<sequence>MRKFFGGLVAIALLTNAAPLLAGAPQAHNSAKTADASVVDAAQAGDANAQWQLGVLIDEGKYPGTLDQAINLFRKSAAQKNTDAIASLAVMYANGRGVPQDYAAAMRYYQLAARLGNAHALEGLGVLYANGQGVPADEKEAVAYWLVAAAAGDSSAMSLLNEKLTSIDPKSNAMLYDRANQIADAYGILPRNASSPTALGN</sequence>
<keyword evidence="1" id="KW-0732">Signal</keyword>
<dbReference type="Gene3D" id="1.25.40.10">
    <property type="entry name" value="Tetratricopeptide repeat domain"/>
    <property type="match status" value="1"/>
</dbReference>
<dbReference type="InterPro" id="IPR006597">
    <property type="entry name" value="Sel1-like"/>
</dbReference>
<dbReference type="InterPro" id="IPR011990">
    <property type="entry name" value="TPR-like_helical_dom_sf"/>
</dbReference>
<feature type="signal peptide" evidence="1">
    <location>
        <begin position="1"/>
        <end position="22"/>
    </location>
</feature>
<protein>
    <recommendedName>
        <fullName evidence="4">Sel1 repeat family protein</fullName>
    </recommendedName>
</protein>
<dbReference type="AlphaFoldDB" id="A0A845AGH9"/>
<dbReference type="SUPFAM" id="SSF81901">
    <property type="entry name" value="HCP-like"/>
    <property type="match status" value="1"/>
</dbReference>
<organism evidence="2 3">
    <name type="scientific">Qipengyuania algicida</name>
    <dbReference type="NCBI Taxonomy" id="1836209"/>
    <lineage>
        <taxon>Bacteria</taxon>
        <taxon>Pseudomonadati</taxon>
        <taxon>Pseudomonadota</taxon>
        <taxon>Alphaproteobacteria</taxon>
        <taxon>Sphingomonadales</taxon>
        <taxon>Erythrobacteraceae</taxon>
        <taxon>Qipengyuania</taxon>
    </lineage>
</organism>
<reference evidence="2 3" key="1">
    <citation type="submission" date="2019-12" db="EMBL/GenBank/DDBJ databases">
        <title>Genomic-based taxomic classification of the family Erythrobacteraceae.</title>
        <authorList>
            <person name="Xu L."/>
        </authorList>
    </citation>
    <scope>NUCLEOTIDE SEQUENCE [LARGE SCALE GENOMIC DNA]</scope>
    <source>
        <strain evidence="2 3">KEMB 9005-328</strain>
    </source>
</reference>
<dbReference type="PANTHER" id="PTHR45011">
    <property type="entry name" value="DAP3-BINDING CELL DEATH ENHANCER 1"/>
    <property type="match status" value="1"/>
</dbReference>
<dbReference type="Proteomes" id="UP000439780">
    <property type="component" value="Unassembled WGS sequence"/>
</dbReference>
<proteinExistence type="predicted"/>